<dbReference type="Proteomes" id="UP001276659">
    <property type="component" value="Unassembled WGS sequence"/>
</dbReference>
<evidence type="ECO:0000259" key="9">
    <source>
        <dbReference type="PROSITE" id="PS51351"/>
    </source>
</evidence>
<dbReference type="PANTHER" id="PTHR12716:SF8">
    <property type="entry name" value="TRANSCRIPTION INITIATION FACTOR IIE SUBUNIT BETA"/>
    <property type="match status" value="1"/>
</dbReference>
<evidence type="ECO:0000256" key="7">
    <source>
        <dbReference type="PIRNR" id="PIRNR016398"/>
    </source>
</evidence>
<keyword evidence="5 7" id="KW-0539">Nucleus</keyword>
<gene>
    <name evidence="10" type="ORF">OEA41_005244</name>
</gene>
<dbReference type="Pfam" id="PF02186">
    <property type="entry name" value="TFIIE_beta"/>
    <property type="match status" value="1"/>
</dbReference>
<evidence type="ECO:0000256" key="3">
    <source>
        <dbReference type="ARBA" id="ARBA00023125"/>
    </source>
</evidence>
<comment type="subunit">
    <text evidence="7">Tetramer of two alpha and two beta chains.</text>
</comment>
<keyword evidence="3 7" id="KW-0238">DNA-binding</keyword>
<evidence type="ECO:0000256" key="1">
    <source>
        <dbReference type="ARBA" id="ARBA00004123"/>
    </source>
</evidence>
<feature type="domain" description="TFIIE beta" evidence="9">
    <location>
        <begin position="63"/>
        <end position="151"/>
    </location>
</feature>
<dbReference type="Pfam" id="PF18121">
    <property type="entry name" value="TFA2_Winged_2"/>
    <property type="match status" value="1"/>
</dbReference>
<dbReference type="InterPro" id="IPR003166">
    <property type="entry name" value="TFIIE_bsu_DNA-bd"/>
</dbReference>
<comment type="similarity">
    <text evidence="7">Belongs to the TFIIE beta subunit family.</text>
</comment>
<dbReference type="GO" id="GO:0003677">
    <property type="term" value="F:DNA binding"/>
    <property type="evidence" value="ECO:0007669"/>
    <property type="project" value="UniProtKB-UniRule"/>
</dbReference>
<evidence type="ECO:0000313" key="10">
    <source>
        <dbReference type="EMBL" id="KAK3168796.1"/>
    </source>
</evidence>
<reference evidence="10" key="1">
    <citation type="submission" date="2022-11" db="EMBL/GenBank/DDBJ databases">
        <title>Chromosomal genome sequence assembly and mating type (MAT) locus characterization of the leprose asexual lichenized fungus Lepraria neglecta (Nyl.) Erichsen.</title>
        <authorList>
            <person name="Allen J.L."/>
            <person name="Pfeffer B."/>
        </authorList>
    </citation>
    <scope>NUCLEOTIDE SEQUENCE</scope>
    <source>
        <strain evidence="10">Allen 5258</strain>
    </source>
</reference>
<sequence>MSYLQNQISAFKSSVNSSAGKVANKRTAGATATAGPSSAPSRPSGSNQNDLKRKRPEPANIVYSQPANTGSGKSIMTNIVYITDWLKDASEKRKAPKTLKEIIDFSSIPGITEEQVRNIGRILMTHDKVKYDPEGDGGKGTYSYRPLHDIQSADRLLGYLQSQPTFKGLSVRHLKDGWLESADAIDDLELQGKLLVTRNKKDNQAKMVWPDDPSLGFAIDEEFQNIWHKIKLPEPAALADELEREGLTPANKSRAVKAKVVKQEKKTKKPRKGGKTTNVHMAGVLRDYSHLKK</sequence>
<keyword evidence="4 7" id="KW-0804">Transcription</keyword>
<keyword evidence="11" id="KW-1185">Reference proteome</keyword>
<comment type="function">
    <text evidence="6 7">Recruits TFIIH to the initiation complex and stimulates the RNA polymerase II C-terminal domain kinase and DNA-dependent ATPase activities of TFIIH. Both TFIIH and TFIIE are required for promoter clearance by RNA polymerase.</text>
</comment>
<keyword evidence="2 7" id="KW-0805">Transcription regulation</keyword>
<dbReference type="InterPro" id="IPR016656">
    <property type="entry name" value="TFIIE-bsu"/>
</dbReference>
<feature type="region of interest" description="Disordered" evidence="8">
    <location>
        <begin position="12"/>
        <end position="68"/>
    </location>
</feature>
<evidence type="ECO:0000256" key="8">
    <source>
        <dbReference type="SAM" id="MobiDB-lite"/>
    </source>
</evidence>
<comment type="caution">
    <text evidence="10">The sequence shown here is derived from an EMBL/GenBank/DDBJ whole genome shotgun (WGS) entry which is preliminary data.</text>
</comment>
<evidence type="ECO:0000256" key="5">
    <source>
        <dbReference type="ARBA" id="ARBA00023242"/>
    </source>
</evidence>
<dbReference type="InterPro" id="IPR040501">
    <property type="entry name" value="TFA2_Winged_2"/>
</dbReference>
<dbReference type="GO" id="GO:0006367">
    <property type="term" value="P:transcription initiation at RNA polymerase II promoter"/>
    <property type="evidence" value="ECO:0007669"/>
    <property type="project" value="UniProtKB-UniRule"/>
</dbReference>
<dbReference type="Pfam" id="PF22254">
    <property type="entry name" value="TFA2_E-tether"/>
    <property type="match status" value="1"/>
</dbReference>
<name>A0AAD9YZI8_9LECA</name>
<evidence type="ECO:0000256" key="6">
    <source>
        <dbReference type="ARBA" id="ARBA00025581"/>
    </source>
</evidence>
<organism evidence="10 11">
    <name type="scientific">Lepraria neglecta</name>
    <dbReference type="NCBI Taxonomy" id="209136"/>
    <lineage>
        <taxon>Eukaryota</taxon>
        <taxon>Fungi</taxon>
        <taxon>Dikarya</taxon>
        <taxon>Ascomycota</taxon>
        <taxon>Pezizomycotina</taxon>
        <taxon>Lecanoromycetes</taxon>
        <taxon>OSLEUM clade</taxon>
        <taxon>Lecanoromycetidae</taxon>
        <taxon>Lecanorales</taxon>
        <taxon>Lecanorineae</taxon>
        <taxon>Stereocaulaceae</taxon>
        <taxon>Lepraria</taxon>
    </lineage>
</organism>
<accession>A0AAD9YZI8</accession>
<dbReference type="GO" id="GO:0005673">
    <property type="term" value="C:transcription factor TFIIE complex"/>
    <property type="evidence" value="ECO:0007669"/>
    <property type="project" value="UniProtKB-UniRule"/>
</dbReference>
<dbReference type="PANTHER" id="PTHR12716">
    <property type="entry name" value="TRANSCRIPTION INITIATION FACTOR IIE, BETA SUBUNIT"/>
    <property type="match status" value="1"/>
</dbReference>
<feature type="compositionally biased region" description="Low complexity" evidence="8">
    <location>
        <begin position="26"/>
        <end position="46"/>
    </location>
</feature>
<dbReference type="PIRSF" id="PIRSF016398">
    <property type="entry name" value="TFIIE-beta"/>
    <property type="match status" value="1"/>
</dbReference>
<proteinExistence type="inferred from homology"/>
<dbReference type="EMBL" id="JASNWA010000010">
    <property type="protein sequence ID" value="KAK3168796.1"/>
    <property type="molecule type" value="Genomic_DNA"/>
</dbReference>
<dbReference type="InterPro" id="IPR054600">
    <property type="entry name" value="TFA2_E-tether"/>
</dbReference>
<dbReference type="GO" id="GO:0001097">
    <property type="term" value="F:TFIIH-class transcription factor complex binding"/>
    <property type="evidence" value="ECO:0007669"/>
    <property type="project" value="TreeGrafter"/>
</dbReference>
<dbReference type="PROSITE" id="PS51351">
    <property type="entry name" value="TFIIE_BETA_C"/>
    <property type="match status" value="1"/>
</dbReference>
<dbReference type="AlphaFoldDB" id="A0AAD9YZI8"/>
<protein>
    <recommendedName>
        <fullName evidence="7">Transcription initiation factor IIE subunit beta</fullName>
    </recommendedName>
</protein>
<evidence type="ECO:0000256" key="4">
    <source>
        <dbReference type="ARBA" id="ARBA00023163"/>
    </source>
</evidence>
<evidence type="ECO:0000313" key="11">
    <source>
        <dbReference type="Proteomes" id="UP001276659"/>
    </source>
</evidence>
<comment type="subcellular location">
    <subcellularLocation>
        <location evidence="1 7">Nucleus</location>
    </subcellularLocation>
</comment>
<evidence type="ECO:0000256" key="2">
    <source>
        <dbReference type="ARBA" id="ARBA00023015"/>
    </source>
</evidence>